<dbReference type="AlphaFoldDB" id="A0A0F9BAF1"/>
<dbReference type="EMBL" id="LAZR01050289">
    <property type="protein sequence ID" value="KKK87679.1"/>
    <property type="molecule type" value="Genomic_DNA"/>
</dbReference>
<name>A0A0F9BAF1_9ZZZZ</name>
<reference evidence="1" key="1">
    <citation type="journal article" date="2015" name="Nature">
        <title>Complex archaea that bridge the gap between prokaryotes and eukaryotes.</title>
        <authorList>
            <person name="Spang A."/>
            <person name="Saw J.H."/>
            <person name="Jorgensen S.L."/>
            <person name="Zaremba-Niedzwiedzka K."/>
            <person name="Martijn J."/>
            <person name="Lind A.E."/>
            <person name="van Eijk R."/>
            <person name="Schleper C."/>
            <person name="Guy L."/>
            <person name="Ettema T.J."/>
        </authorList>
    </citation>
    <scope>NUCLEOTIDE SEQUENCE</scope>
</reference>
<proteinExistence type="predicted"/>
<sequence length="83" mass="9442">MMEKDNGDEPKDEGLHIFGQEENKEQCVAILIQAKDDGNDLMRIFRQSPGLADVEVDPDKCDIIFRLEIGGKVVINIRLKEKE</sequence>
<protein>
    <submittedName>
        <fullName evidence="1">Uncharacterized protein</fullName>
    </submittedName>
</protein>
<comment type="caution">
    <text evidence="1">The sequence shown here is derived from an EMBL/GenBank/DDBJ whole genome shotgun (WGS) entry which is preliminary data.</text>
</comment>
<organism evidence="1">
    <name type="scientific">marine sediment metagenome</name>
    <dbReference type="NCBI Taxonomy" id="412755"/>
    <lineage>
        <taxon>unclassified sequences</taxon>
        <taxon>metagenomes</taxon>
        <taxon>ecological metagenomes</taxon>
    </lineage>
</organism>
<gene>
    <name evidence="1" type="ORF">LCGC14_2750850</name>
</gene>
<accession>A0A0F9BAF1</accession>
<evidence type="ECO:0000313" key="1">
    <source>
        <dbReference type="EMBL" id="KKK87679.1"/>
    </source>
</evidence>